<evidence type="ECO:0000256" key="2">
    <source>
        <dbReference type="ARBA" id="ARBA00013194"/>
    </source>
</evidence>
<evidence type="ECO:0000259" key="6">
    <source>
        <dbReference type="PROSITE" id="PS50072"/>
    </source>
</evidence>
<feature type="domain" description="PPIase cyclophilin-type" evidence="6">
    <location>
        <begin position="49"/>
        <end position="213"/>
    </location>
</feature>
<evidence type="ECO:0000256" key="1">
    <source>
        <dbReference type="ARBA" id="ARBA00007365"/>
    </source>
</evidence>
<dbReference type="InterPro" id="IPR029000">
    <property type="entry name" value="Cyclophilin-like_dom_sf"/>
</dbReference>
<keyword evidence="5" id="KW-0732">Signal</keyword>
<accession>A0A6I6MJB7</accession>
<feature type="signal peptide" evidence="5">
    <location>
        <begin position="1"/>
        <end position="24"/>
    </location>
</feature>
<dbReference type="KEGG" id="tsv:DSM104635_02184"/>
<dbReference type="InterPro" id="IPR020892">
    <property type="entry name" value="Cyclophilin-type_PPIase_CS"/>
</dbReference>
<dbReference type="AlphaFoldDB" id="A0A6I6MJB7"/>
<dbReference type="PANTHER" id="PTHR45625">
    <property type="entry name" value="PEPTIDYL-PROLYL CIS-TRANS ISOMERASE-RELATED"/>
    <property type="match status" value="1"/>
</dbReference>
<sequence length="296" mass="32789">MLRVCGILAAGAVALSLLSMDAAAQSAPDPRNWRQVDPEHTLYIDTVHGRIVIEMYPEIAPRHVERLETLTRAGYYDGLMFHRVVDGFMAQTGDPLGTGEGASSLPDIREEFRFRRGPDMPFVEAANQGGARLGFYKAIPIESQPDAQMAVTADGRVAANALHCPGVVSMARADNPNSANSQFFIMRAPNTDLDKRYSIFGRVVWGQNAVMALAVGNPPPTPDRMVAVRIAADVPETERAPIYVLRTDGPAFRDLIDDTRRERSADFSVCDVQIPARVPRTENRERRWWSIIPFID</sequence>
<dbReference type="GO" id="GO:0006457">
    <property type="term" value="P:protein folding"/>
    <property type="evidence" value="ECO:0007669"/>
    <property type="project" value="InterPro"/>
</dbReference>
<dbReference type="SUPFAM" id="SSF50891">
    <property type="entry name" value="Cyclophilin-like"/>
    <property type="match status" value="1"/>
</dbReference>
<organism evidence="7 8">
    <name type="scientific">Terricaulis silvestris</name>
    <dbReference type="NCBI Taxonomy" id="2686094"/>
    <lineage>
        <taxon>Bacteria</taxon>
        <taxon>Pseudomonadati</taxon>
        <taxon>Pseudomonadota</taxon>
        <taxon>Alphaproteobacteria</taxon>
        <taxon>Caulobacterales</taxon>
        <taxon>Caulobacteraceae</taxon>
        <taxon>Terricaulis</taxon>
    </lineage>
</organism>
<evidence type="ECO:0000256" key="4">
    <source>
        <dbReference type="ARBA" id="ARBA00023235"/>
    </source>
</evidence>
<dbReference type="Gene3D" id="2.40.100.10">
    <property type="entry name" value="Cyclophilin-like"/>
    <property type="match status" value="1"/>
</dbReference>
<evidence type="ECO:0000256" key="3">
    <source>
        <dbReference type="ARBA" id="ARBA00023110"/>
    </source>
</evidence>
<dbReference type="PANTHER" id="PTHR45625:SF4">
    <property type="entry name" value="PEPTIDYLPROLYL ISOMERASE DOMAIN AND WD REPEAT-CONTAINING PROTEIN 1"/>
    <property type="match status" value="1"/>
</dbReference>
<keyword evidence="3" id="KW-0697">Rotamase</keyword>
<comment type="similarity">
    <text evidence="1">Belongs to the cyclophilin-type PPIase family.</text>
</comment>
<dbReference type="EMBL" id="CP047045">
    <property type="protein sequence ID" value="QGZ95335.1"/>
    <property type="molecule type" value="Genomic_DNA"/>
</dbReference>
<feature type="chain" id="PRO_5026200425" description="peptidylprolyl isomerase" evidence="5">
    <location>
        <begin position="25"/>
        <end position="296"/>
    </location>
</feature>
<dbReference type="GO" id="GO:0003755">
    <property type="term" value="F:peptidyl-prolyl cis-trans isomerase activity"/>
    <property type="evidence" value="ECO:0007669"/>
    <property type="project" value="UniProtKB-KW"/>
</dbReference>
<evidence type="ECO:0000256" key="5">
    <source>
        <dbReference type="SAM" id="SignalP"/>
    </source>
</evidence>
<proteinExistence type="inferred from homology"/>
<reference evidence="8" key="1">
    <citation type="submission" date="2019-12" db="EMBL/GenBank/DDBJ databases">
        <title>Complete genome of Terracaulis silvestris 0127_4.</title>
        <authorList>
            <person name="Vieira S."/>
            <person name="Riedel T."/>
            <person name="Sproer C."/>
            <person name="Pascual J."/>
            <person name="Boedeker C."/>
            <person name="Overmann J."/>
        </authorList>
    </citation>
    <scope>NUCLEOTIDE SEQUENCE [LARGE SCALE GENOMIC DNA]</scope>
    <source>
        <strain evidence="8">0127_4</strain>
    </source>
</reference>
<keyword evidence="4 7" id="KW-0413">Isomerase</keyword>
<dbReference type="RefSeq" id="WP_158766204.1">
    <property type="nucleotide sequence ID" value="NZ_CP047045.1"/>
</dbReference>
<dbReference type="PROSITE" id="PS50072">
    <property type="entry name" value="CSA_PPIASE_2"/>
    <property type="match status" value="1"/>
</dbReference>
<keyword evidence="8" id="KW-1185">Reference proteome</keyword>
<gene>
    <name evidence="7" type="ORF">DSM104635_02184</name>
</gene>
<protein>
    <recommendedName>
        <fullName evidence="2">peptidylprolyl isomerase</fullName>
        <ecNumber evidence="2">5.2.1.8</ecNumber>
    </recommendedName>
</protein>
<name>A0A6I6MJB7_9CAUL</name>
<evidence type="ECO:0000313" key="7">
    <source>
        <dbReference type="EMBL" id="QGZ95335.1"/>
    </source>
</evidence>
<dbReference type="EC" id="5.2.1.8" evidence="2"/>
<dbReference type="PROSITE" id="PS00170">
    <property type="entry name" value="CSA_PPIASE_1"/>
    <property type="match status" value="1"/>
</dbReference>
<dbReference type="CDD" id="cd00317">
    <property type="entry name" value="cyclophilin"/>
    <property type="match status" value="1"/>
</dbReference>
<dbReference type="InterPro" id="IPR044666">
    <property type="entry name" value="Cyclophilin_A-like"/>
</dbReference>
<dbReference type="Proteomes" id="UP000431269">
    <property type="component" value="Chromosome"/>
</dbReference>
<dbReference type="Pfam" id="PF00160">
    <property type="entry name" value="Pro_isomerase"/>
    <property type="match status" value="1"/>
</dbReference>
<evidence type="ECO:0000313" key="8">
    <source>
        <dbReference type="Proteomes" id="UP000431269"/>
    </source>
</evidence>
<dbReference type="InterPro" id="IPR002130">
    <property type="entry name" value="Cyclophilin-type_PPIase_dom"/>
</dbReference>